<evidence type="ECO:0000313" key="1">
    <source>
        <dbReference type="EMBL" id="NBJ93651.1"/>
    </source>
</evidence>
<reference evidence="1" key="1">
    <citation type="submission" date="2018-09" db="EMBL/GenBank/DDBJ databases">
        <title>Murine metabolic-syndrome-specific gut microbial biobank.</title>
        <authorList>
            <person name="Liu C."/>
        </authorList>
    </citation>
    <scope>NUCLEOTIDE SEQUENCE</scope>
    <source>
        <strain evidence="1">D42-62</strain>
    </source>
</reference>
<accession>A0A9X5BH29</accession>
<sequence length="83" mass="9692">MKYPNAAFLCYGKLQEQALPALFVRKPVYEAGCSFRNSLDSLILRLLIYGKERSRIEKERKTERQGYYIEGKILSLYAGKIRQ</sequence>
<comment type="caution">
    <text evidence="1">The sequence shown here is derived from an EMBL/GenBank/DDBJ whole genome shotgun (WGS) entry which is preliminary data.</text>
</comment>
<name>A0A9X5BH29_9FIRM</name>
<dbReference type="AlphaFoldDB" id="A0A9X5BH29"/>
<dbReference type="EMBL" id="QZDT01000022">
    <property type="protein sequence ID" value="NBJ93651.1"/>
    <property type="molecule type" value="Genomic_DNA"/>
</dbReference>
<gene>
    <name evidence="1" type="ORF">D5281_13875</name>
</gene>
<dbReference type="Proteomes" id="UP001154420">
    <property type="component" value="Unassembled WGS sequence"/>
</dbReference>
<evidence type="ECO:0000313" key="2">
    <source>
        <dbReference type="Proteomes" id="UP001154420"/>
    </source>
</evidence>
<organism evidence="1 2">
    <name type="scientific">Parablautia muri</name>
    <dbReference type="NCBI Taxonomy" id="2320879"/>
    <lineage>
        <taxon>Bacteria</taxon>
        <taxon>Bacillati</taxon>
        <taxon>Bacillota</taxon>
        <taxon>Clostridia</taxon>
        <taxon>Lachnospirales</taxon>
        <taxon>Lachnospiraceae</taxon>
        <taxon>Parablautia</taxon>
    </lineage>
</organism>
<proteinExistence type="predicted"/>
<protein>
    <submittedName>
        <fullName evidence="1">Uncharacterized protein</fullName>
    </submittedName>
</protein>
<keyword evidence="2" id="KW-1185">Reference proteome</keyword>